<sequence>MSDLVDHEVVVIFKKYLHPLSAKLTEMLNEHFSHQTERRGCGYTQATRVIAEFVSQPRDLIGFQDFRIFEEYETKGLKNILNQASLYGLELRTWRNLDTNPEVKTCLRKLNSQETFAENLKQEVDFQATLRTLYQHAELEESILICQLLADIILPQDAKNLEMIECESLEEKPKVGSCPMAEKFFLRIAHHRLLRQGEINIFVDEQDQPIMMEKMNMGDNHSCISLVPLMMNGVRLPAGSLFSANYDLDRLDKHQNQQYKGYVIPISQMNGFWFLRLTTLAVSPQNRARAFGYHFKQQVDNGLFRPDTTELSQLMEIAQDQICVGHPC</sequence>
<proteinExistence type="predicted"/>
<dbReference type="PATRIC" id="fig|52133.18.peg.1210"/>
<name>A0A150HVZ4_9GAMM</name>
<evidence type="ECO:0000313" key="1">
    <source>
        <dbReference type="EMBL" id="KXZ71234.1"/>
    </source>
</evidence>
<reference evidence="1 2" key="1">
    <citation type="journal article" date="2016" name="Sci. Rep.">
        <title>Genomic and phenotypic characterization of the species Acinetobacter venetianus.</title>
        <authorList>
            <person name="Fondi M."/>
            <person name="Maida I."/>
            <person name="Perrin E."/>
            <person name="Orlandini V."/>
            <person name="La Torre L."/>
            <person name="Bosi E."/>
            <person name="Negroni A."/>
            <person name="Zanaroli G."/>
            <person name="Fava F."/>
            <person name="Decorosi F."/>
            <person name="Giovannetti L."/>
            <person name="Viti C."/>
            <person name="Vaneechoutte M."/>
            <person name="Dijkshoorn L."/>
            <person name="Fani R."/>
        </authorList>
    </citation>
    <scope>NUCLEOTIDE SEQUENCE [LARGE SCALE GENOMIC DNA]</scope>
    <source>
        <strain evidence="1 2">LUH5627</strain>
    </source>
</reference>
<dbReference type="Proteomes" id="UP000075680">
    <property type="component" value="Unassembled WGS sequence"/>
</dbReference>
<dbReference type="EMBL" id="JRUE01000109">
    <property type="protein sequence ID" value="KXZ71234.1"/>
    <property type="molecule type" value="Genomic_DNA"/>
</dbReference>
<organism evidence="1 2">
    <name type="scientific">Acinetobacter venetianus</name>
    <dbReference type="NCBI Taxonomy" id="52133"/>
    <lineage>
        <taxon>Bacteria</taxon>
        <taxon>Pseudomonadati</taxon>
        <taxon>Pseudomonadota</taxon>
        <taxon>Gammaproteobacteria</taxon>
        <taxon>Moraxellales</taxon>
        <taxon>Moraxellaceae</taxon>
        <taxon>Acinetobacter</taxon>
    </lineage>
</organism>
<gene>
    <name evidence="1" type="ORF">AVENLUH5627_01165</name>
</gene>
<dbReference type="AlphaFoldDB" id="A0A150HVZ4"/>
<accession>A0A150HVZ4</accession>
<dbReference type="RefSeq" id="WP_061518441.1">
    <property type="nucleotide sequence ID" value="NZ_JRUE01000109.1"/>
</dbReference>
<comment type="caution">
    <text evidence="1">The sequence shown here is derived from an EMBL/GenBank/DDBJ whole genome shotgun (WGS) entry which is preliminary data.</text>
</comment>
<protein>
    <submittedName>
        <fullName evidence="1">Uncharacterized protein</fullName>
    </submittedName>
</protein>
<evidence type="ECO:0000313" key="2">
    <source>
        <dbReference type="Proteomes" id="UP000075680"/>
    </source>
</evidence>